<evidence type="ECO:0000256" key="11">
    <source>
        <dbReference type="ARBA" id="ARBA00022967"/>
    </source>
</evidence>
<evidence type="ECO:0000313" key="18">
    <source>
        <dbReference type="EMBL" id="CQR73638.1"/>
    </source>
</evidence>
<feature type="transmembrane region" description="Helical" evidence="16">
    <location>
        <begin position="201"/>
        <end position="220"/>
    </location>
</feature>
<dbReference type="InterPro" id="IPR036412">
    <property type="entry name" value="HAD-like_sf"/>
</dbReference>
<dbReference type="InterPro" id="IPR027256">
    <property type="entry name" value="P-typ_ATPase_IB"/>
</dbReference>
<dbReference type="FunFam" id="2.70.150.10:FF:000002">
    <property type="entry name" value="Copper-transporting ATPase 1, putative"/>
    <property type="match status" value="1"/>
</dbReference>
<dbReference type="InterPro" id="IPR006121">
    <property type="entry name" value="HMA_dom"/>
</dbReference>
<evidence type="ECO:0000256" key="14">
    <source>
        <dbReference type="ARBA" id="ARBA00039103"/>
    </source>
</evidence>
<accession>A0A0U1L1T0</accession>
<dbReference type="PRINTS" id="PR00941">
    <property type="entry name" value="CDATPASE"/>
</dbReference>
<gene>
    <name evidence="18" type="ORF">SpAn4DRAFT_0100</name>
</gene>
<comment type="similarity">
    <text evidence="2 16">Belongs to the cation transport ATPase (P-type) (TC 3.A.3) family. Type IB subfamily.</text>
</comment>
<feature type="domain" description="HMA" evidence="17">
    <location>
        <begin position="38"/>
        <end position="104"/>
    </location>
</feature>
<dbReference type="InterPro" id="IPR018303">
    <property type="entry name" value="ATPase_P-typ_P_site"/>
</dbReference>
<protein>
    <recommendedName>
        <fullName evidence="14">Cd(2+)-exporting ATPase</fullName>
        <ecNumber evidence="14">7.2.2.21</ecNumber>
    </recommendedName>
</protein>
<dbReference type="InterPro" id="IPR023299">
    <property type="entry name" value="ATPase_P-typ_cyto_dom_N"/>
</dbReference>
<dbReference type="InterPro" id="IPR001757">
    <property type="entry name" value="P_typ_ATPase"/>
</dbReference>
<dbReference type="GO" id="GO:0016887">
    <property type="term" value="F:ATP hydrolysis activity"/>
    <property type="evidence" value="ECO:0007669"/>
    <property type="project" value="InterPro"/>
</dbReference>
<evidence type="ECO:0000256" key="13">
    <source>
        <dbReference type="ARBA" id="ARBA00023136"/>
    </source>
</evidence>
<evidence type="ECO:0000256" key="12">
    <source>
        <dbReference type="ARBA" id="ARBA00022989"/>
    </source>
</evidence>
<dbReference type="PRINTS" id="PR00119">
    <property type="entry name" value="CATATPASE"/>
</dbReference>
<evidence type="ECO:0000313" key="19">
    <source>
        <dbReference type="Proteomes" id="UP000049855"/>
    </source>
</evidence>
<comment type="subcellular location">
    <subcellularLocation>
        <location evidence="1">Cell membrane</location>
        <topology evidence="1">Multi-pass membrane protein</topology>
    </subcellularLocation>
</comment>
<dbReference type="EMBL" id="CTRP01000014">
    <property type="protein sequence ID" value="CQR73638.1"/>
    <property type="molecule type" value="Genomic_DNA"/>
</dbReference>
<dbReference type="SUPFAM" id="SSF56784">
    <property type="entry name" value="HAD-like"/>
    <property type="match status" value="1"/>
</dbReference>
<organism evidence="18 19">
    <name type="scientific">Sporomusa ovata</name>
    <dbReference type="NCBI Taxonomy" id="2378"/>
    <lineage>
        <taxon>Bacteria</taxon>
        <taxon>Bacillati</taxon>
        <taxon>Bacillota</taxon>
        <taxon>Negativicutes</taxon>
        <taxon>Selenomonadales</taxon>
        <taxon>Sporomusaceae</taxon>
        <taxon>Sporomusa</taxon>
    </lineage>
</organism>
<dbReference type="InterPro" id="IPR017969">
    <property type="entry name" value="Heavy-metal-associated_CS"/>
</dbReference>
<dbReference type="Gene3D" id="3.30.70.100">
    <property type="match status" value="2"/>
</dbReference>
<dbReference type="PANTHER" id="PTHR48085:SF5">
    <property type="entry name" value="CADMIUM_ZINC-TRANSPORTING ATPASE HMA4-RELATED"/>
    <property type="match status" value="1"/>
</dbReference>
<dbReference type="GO" id="GO:0005524">
    <property type="term" value="F:ATP binding"/>
    <property type="evidence" value="ECO:0007669"/>
    <property type="project" value="UniProtKB-UniRule"/>
</dbReference>
<feature type="transmembrane region" description="Helical" evidence="16">
    <location>
        <begin position="226"/>
        <end position="243"/>
    </location>
</feature>
<evidence type="ECO:0000256" key="16">
    <source>
        <dbReference type="RuleBase" id="RU362081"/>
    </source>
</evidence>
<dbReference type="Gene3D" id="3.40.1110.10">
    <property type="entry name" value="Calcium-transporting ATPase, cytoplasmic domain N"/>
    <property type="match status" value="1"/>
</dbReference>
<proteinExistence type="inferred from homology"/>
<sequence>MIMKTQTEACHCGCCYSSRDVVASAAEAAAAIDSANLMNSTFSIDGLDCADCAAKLEKGIRKLPGVREAQVNFAAAKLKVVYDKTLLEVAQITKTVSGFGYSAAILQVAQDAPGYHTSVFRITGMDCADCAAKLEKKITALAGVRSATVNFGAGKLTVEHALTESKIIKAVQQAGYQAVSDGQAARPGAQPAGAWWRKPRVMATSISGVALLAAILLDWVGMSKNIIIPLYFAAIAVGGYHVAKSGLYGLKSLTMDTNFLMTIAVVGAVAIGEWSEGATVVFLFSLGNALQAYTLDKTRESIRSLMDLAPREALVRRDGQELRLSVAEIVVGDIILVKPGERIAMDGNVVNGISTVNQAPITGESMPVEKQVGDLVYAGTVNEQGALEIAVTKLTADSTLAKIMHMVEEAQADKAPMQQFVDIFAKYYTPAVILASLGLMFIPSLVFNQSFDLWFYRALVLLVISCPCALVISTPVSIVSAIGNASRRGVLVKGGAYLEQMGRIQAVAFDKTGTLTIGKPMVTDVTPLTGIAKEELLLLATAVERWSEHPLAQAIVAKAGNAPLKSVTKFKALIGRGAQANIGDQTVYVGNRRLFEEIGHALASYEEQLIQLEQQGKTVMLVGTKQQVLGAIAVADTLRANSRKALAALQAAGVENMAMLTGDNKRVAAAIADKLNIDAFYSELLPEDKVLVLKQLAHKYGSVAMVGDGVNDAPAMATATVGIAMGVAGSDTALETADIALMSDDLSKLAYVMKLSRKTVAIIKQNVTFSLVIKLLFVLGTFAGFVNLWLAVLADTGASLLVTLNGMRLAREIKIPERF</sequence>
<dbReference type="InterPro" id="IPR044492">
    <property type="entry name" value="P_typ_ATPase_HD_dom"/>
</dbReference>
<dbReference type="Pfam" id="PF00702">
    <property type="entry name" value="Hydrolase"/>
    <property type="match status" value="1"/>
</dbReference>
<dbReference type="EC" id="7.2.2.21" evidence="14"/>
<feature type="transmembrane region" description="Helical" evidence="16">
    <location>
        <begin position="761"/>
        <end position="782"/>
    </location>
</feature>
<dbReference type="NCBIfam" id="TIGR01525">
    <property type="entry name" value="ATPase-IB_hvy"/>
    <property type="match status" value="1"/>
</dbReference>
<feature type="transmembrane region" description="Helical" evidence="16">
    <location>
        <begin position="427"/>
        <end position="447"/>
    </location>
</feature>
<keyword evidence="8 16" id="KW-0479">Metal-binding</keyword>
<dbReference type="Pfam" id="PF00403">
    <property type="entry name" value="HMA"/>
    <property type="match status" value="2"/>
</dbReference>
<keyword evidence="4 16" id="KW-1003">Cell membrane</keyword>
<keyword evidence="3" id="KW-0813">Transport</keyword>
<dbReference type="GO" id="GO:0005886">
    <property type="term" value="C:plasma membrane"/>
    <property type="evidence" value="ECO:0007669"/>
    <property type="project" value="UniProtKB-SubCell"/>
</dbReference>
<keyword evidence="11" id="KW-1278">Translocase</keyword>
<dbReference type="AlphaFoldDB" id="A0A0U1L1T0"/>
<dbReference type="PROSITE" id="PS50846">
    <property type="entry name" value="HMA_2"/>
    <property type="match status" value="2"/>
</dbReference>
<dbReference type="InterPro" id="IPR023214">
    <property type="entry name" value="HAD_sf"/>
</dbReference>
<dbReference type="InterPro" id="IPR059000">
    <property type="entry name" value="ATPase_P-type_domA"/>
</dbReference>
<evidence type="ECO:0000256" key="7">
    <source>
        <dbReference type="ARBA" id="ARBA00022692"/>
    </source>
</evidence>
<keyword evidence="13 16" id="KW-0472">Membrane</keyword>
<comment type="catalytic activity">
    <reaction evidence="15">
        <text>Cd(2+)(in) + ATP + H2O = Cd(2+)(out) + ADP + phosphate + H(+)</text>
        <dbReference type="Rhea" id="RHEA:12132"/>
        <dbReference type="ChEBI" id="CHEBI:15377"/>
        <dbReference type="ChEBI" id="CHEBI:15378"/>
        <dbReference type="ChEBI" id="CHEBI:30616"/>
        <dbReference type="ChEBI" id="CHEBI:43474"/>
        <dbReference type="ChEBI" id="CHEBI:48775"/>
        <dbReference type="ChEBI" id="CHEBI:456216"/>
        <dbReference type="EC" id="7.2.2.21"/>
    </reaction>
</comment>
<keyword evidence="9 16" id="KW-0547">Nucleotide-binding</keyword>
<dbReference type="InterPro" id="IPR008250">
    <property type="entry name" value="ATPase_P-typ_transduc_dom_A_sf"/>
</dbReference>
<dbReference type="Gene3D" id="3.40.50.1000">
    <property type="entry name" value="HAD superfamily/HAD-like"/>
    <property type="match status" value="1"/>
</dbReference>
<keyword evidence="19" id="KW-1185">Reference proteome</keyword>
<dbReference type="SFLD" id="SFLDF00027">
    <property type="entry name" value="p-type_atpase"/>
    <property type="match status" value="1"/>
</dbReference>
<evidence type="ECO:0000256" key="10">
    <source>
        <dbReference type="ARBA" id="ARBA00022840"/>
    </source>
</evidence>
<evidence type="ECO:0000256" key="8">
    <source>
        <dbReference type="ARBA" id="ARBA00022723"/>
    </source>
</evidence>
<evidence type="ECO:0000256" key="1">
    <source>
        <dbReference type="ARBA" id="ARBA00004651"/>
    </source>
</evidence>
<dbReference type="FunFam" id="3.30.70.100:FF:000001">
    <property type="entry name" value="ATPase copper transporting beta"/>
    <property type="match status" value="1"/>
</dbReference>
<evidence type="ECO:0000256" key="3">
    <source>
        <dbReference type="ARBA" id="ARBA00022448"/>
    </source>
</evidence>
<dbReference type="SFLD" id="SFLDG00002">
    <property type="entry name" value="C1.7:_P-type_atpase_like"/>
    <property type="match status" value="1"/>
</dbReference>
<dbReference type="InterPro" id="IPR051014">
    <property type="entry name" value="Cation_Transport_ATPase_IB"/>
</dbReference>
<evidence type="ECO:0000256" key="5">
    <source>
        <dbReference type="ARBA" id="ARBA00022539"/>
    </source>
</evidence>
<dbReference type="Pfam" id="PF00122">
    <property type="entry name" value="E1-E2_ATPase"/>
    <property type="match status" value="1"/>
</dbReference>
<keyword evidence="18" id="KW-0378">Hydrolase</keyword>
<dbReference type="SUPFAM" id="SSF55008">
    <property type="entry name" value="HMA, heavy metal-associated domain"/>
    <property type="match status" value="2"/>
</dbReference>
<keyword evidence="12 16" id="KW-1133">Transmembrane helix</keyword>
<evidence type="ECO:0000256" key="6">
    <source>
        <dbReference type="ARBA" id="ARBA00022553"/>
    </source>
</evidence>
<dbReference type="CDD" id="cd00371">
    <property type="entry name" value="HMA"/>
    <property type="match status" value="2"/>
</dbReference>
<feature type="domain" description="HMA" evidence="17">
    <location>
        <begin position="116"/>
        <end position="179"/>
    </location>
</feature>
<dbReference type="Gene3D" id="2.70.150.10">
    <property type="entry name" value="Calcium-transporting ATPase, cytoplasmic transduction domain A"/>
    <property type="match status" value="1"/>
</dbReference>
<dbReference type="GO" id="GO:0046872">
    <property type="term" value="F:metal ion binding"/>
    <property type="evidence" value="ECO:0007669"/>
    <property type="project" value="UniProtKB-KW"/>
</dbReference>
<reference evidence="19" key="1">
    <citation type="submission" date="2015-03" db="EMBL/GenBank/DDBJ databases">
        <authorList>
            <person name="Nijsse Bart"/>
        </authorList>
    </citation>
    <scope>NUCLEOTIDE SEQUENCE [LARGE SCALE GENOMIC DNA]</scope>
</reference>
<evidence type="ECO:0000259" key="17">
    <source>
        <dbReference type="PROSITE" id="PS50846"/>
    </source>
</evidence>
<name>A0A0U1L1T0_9FIRM</name>
<dbReference type="NCBIfam" id="TIGR01512">
    <property type="entry name" value="ATPase-IB2_Cd"/>
    <property type="match status" value="1"/>
</dbReference>
<dbReference type="PROSITE" id="PS00154">
    <property type="entry name" value="ATPASE_E1_E2"/>
    <property type="match status" value="1"/>
</dbReference>
<keyword evidence="5" id="KW-0104">Cadmium</keyword>
<dbReference type="PANTHER" id="PTHR48085">
    <property type="entry name" value="CADMIUM/ZINC-TRANSPORTING ATPASE HMA2-RELATED"/>
    <property type="match status" value="1"/>
</dbReference>
<dbReference type="SUPFAM" id="SSF81653">
    <property type="entry name" value="Calcium ATPase, transduction domain A"/>
    <property type="match status" value="1"/>
</dbReference>
<keyword evidence="7 16" id="KW-0812">Transmembrane</keyword>
<evidence type="ECO:0000256" key="4">
    <source>
        <dbReference type="ARBA" id="ARBA00022475"/>
    </source>
</evidence>
<dbReference type="NCBIfam" id="TIGR01494">
    <property type="entry name" value="ATPase_P-type"/>
    <property type="match status" value="1"/>
</dbReference>
<keyword evidence="10 16" id="KW-0067">ATP-binding</keyword>
<feature type="transmembrane region" description="Helical" evidence="16">
    <location>
        <begin position="453"/>
        <end position="479"/>
    </location>
</feature>
<dbReference type="PROSITE" id="PS01047">
    <property type="entry name" value="HMA_1"/>
    <property type="match status" value="2"/>
</dbReference>
<dbReference type="InterPro" id="IPR036163">
    <property type="entry name" value="HMA_dom_sf"/>
</dbReference>
<evidence type="ECO:0000256" key="15">
    <source>
        <dbReference type="ARBA" id="ARBA00049338"/>
    </source>
</evidence>
<dbReference type="SUPFAM" id="SSF81665">
    <property type="entry name" value="Calcium ATPase, transmembrane domain M"/>
    <property type="match status" value="1"/>
</dbReference>
<evidence type="ECO:0000256" key="2">
    <source>
        <dbReference type="ARBA" id="ARBA00006024"/>
    </source>
</evidence>
<dbReference type="GO" id="GO:0008551">
    <property type="term" value="F:P-type cadmium transporter activity"/>
    <property type="evidence" value="ECO:0007669"/>
    <property type="project" value="UniProtKB-EC"/>
</dbReference>
<dbReference type="Proteomes" id="UP000049855">
    <property type="component" value="Unassembled WGS sequence"/>
</dbReference>
<dbReference type="InterPro" id="IPR023298">
    <property type="entry name" value="ATPase_P-typ_TM_dom_sf"/>
</dbReference>
<dbReference type="SFLD" id="SFLDS00003">
    <property type="entry name" value="Haloacid_Dehalogenase"/>
    <property type="match status" value="1"/>
</dbReference>
<keyword evidence="6" id="KW-0597">Phosphoprotein</keyword>
<evidence type="ECO:0000256" key="9">
    <source>
        <dbReference type="ARBA" id="ARBA00022741"/>
    </source>
</evidence>